<evidence type="ECO:0000259" key="3">
    <source>
        <dbReference type="Pfam" id="PF00881"/>
    </source>
</evidence>
<name>A0ABW5PH08_9BACL</name>
<accession>A0ABW5PH08</accession>
<evidence type="ECO:0000313" key="5">
    <source>
        <dbReference type="Proteomes" id="UP001597541"/>
    </source>
</evidence>
<dbReference type="PANTHER" id="PTHR43673:SF3">
    <property type="entry name" value="NAD(P)H NITROREDUCTASE YODC-RELATED"/>
    <property type="match status" value="1"/>
</dbReference>
<dbReference type="EMBL" id="JBHUME010000009">
    <property type="protein sequence ID" value="MFD2613858.1"/>
    <property type="molecule type" value="Genomic_DNA"/>
</dbReference>
<reference evidence="5" key="1">
    <citation type="journal article" date="2019" name="Int. J. Syst. Evol. Microbiol.">
        <title>The Global Catalogue of Microorganisms (GCM) 10K type strain sequencing project: providing services to taxonomists for standard genome sequencing and annotation.</title>
        <authorList>
            <consortium name="The Broad Institute Genomics Platform"/>
            <consortium name="The Broad Institute Genome Sequencing Center for Infectious Disease"/>
            <person name="Wu L."/>
            <person name="Ma J."/>
        </authorList>
    </citation>
    <scope>NUCLEOTIDE SEQUENCE [LARGE SCALE GENOMIC DNA]</scope>
    <source>
        <strain evidence="5">KCTC 3950</strain>
    </source>
</reference>
<gene>
    <name evidence="4" type="ORF">ACFSUF_15685</name>
</gene>
<protein>
    <submittedName>
        <fullName evidence="4">Nitroreductase family protein</fullName>
        <ecNumber evidence="4">1.7.1.-</ecNumber>
    </submittedName>
</protein>
<evidence type="ECO:0000256" key="1">
    <source>
        <dbReference type="ARBA" id="ARBA00007118"/>
    </source>
</evidence>
<sequence>MTQSVTNVTAEEVMLNRHSVRNFKPGVEIPANVEKEIFTLAHSAPSAWNLQHWRFVVVKDQARKDRLRPLAYGQQQVSDASLVVLVLGDVEANLTAPAAFASAPEAVRENMLNQINGAYANPGVGHDQALKNAPLAAMQLMLAAKAKGYDSVAMGGFDHAAVVKELNVPERYVPIMMIAIGEAAKEAHASSRLPLSEIIINESF</sequence>
<proteinExistence type="inferred from homology"/>
<evidence type="ECO:0000313" key="4">
    <source>
        <dbReference type="EMBL" id="MFD2613858.1"/>
    </source>
</evidence>
<dbReference type="Proteomes" id="UP001597541">
    <property type="component" value="Unassembled WGS sequence"/>
</dbReference>
<dbReference type="InterPro" id="IPR000415">
    <property type="entry name" value="Nitroreductase-like"/>
</dbReference>
<organism evidence="4 5">
    <name type="scientific">Paenibacillus gansuensis</name>
    <dbReference type="NCBI Taxonomy" id="306542"/>
    <lineage>
        <taxon>Bacteria</taxon>
        <taxon>Bacillati</taxon>
        <taxon>Bacillota</taxon>
        <taxon>Bacilli</taxon>
        <taxon>Bacillales</taxon>
        <taxon>Paenibacillaceae</taxon>
        <taxon>Paenibacillus</taxon>
    </lineage>
</organism>
<dbReference type="Gene3D" id="3.40.109.10">
    <property type="entry name" value="NADH Oxidase"/>
    <property type="match status" value="1"/>
</dbReference>
<keyword evidence="5" id="KW-1185">Reference proteome</keyword>
<dbReference type="SUPFAM" id="SSF55469">
    <property type="entry name" value="FMN-dependent nitroreductase-like"/>
    <property type="match status" value="1"/>
</dbReference>
<comment type="caution">
    <text evidence="4">The sequence shown here is derived from an EMBL/GenBank/DDBJ whole genome shotgun (WGS) entry which is preliminary data.</text>
</comment>
<keyword evidence="2 4" id="KW-0560">Oxidoreductase</keyword>
<dbReference type="Pfam" id="PF00881">
    <property type="entry name" value="Nitroreductase"/>
    <property type="match status" value="1"/>
</dbReference>
<dbReference type="GO" id="GO:0016491">
    <property type="term" value="F:oxidoreductase activity"/>
    <property type="evidence" value="ECO:0007669"/>
    <property type="project" value="UniProtKB-KW"/>
</dbReference>
<evidence type="ECO:0000256" key="2">
    <source>
        <dbReference type="ARBA" id="ARBA00023002"/>
    </source>
</evidence>
<feature type="domain" description="Nitroreductase" evidence="3">
    <location>
        <begin position="16"/>
        <end position="181"/>
    </location>
</feature>
<dbReference type="CDD" id="cd02137">
    <property type="entry name" value="MhqN-like"/>
    <property type="match status" value="1"/>
</dbReference>
<dbReference type="PANTHER" id="PTHR43673">
    <property type="entry name" value="NAD(P)H NITROREDUCTASE YDGI-RELATED"/>
    <property type="match status" value="1"/>
</dbReference>
<dbReference type="EC" id="1.7.1.-" evidence="4"/>
<comment type="similarity">
    <text evidence="1">Belongs to the nitroreductase family.</text>
</comment>
<dbReference type="InterPro" id="IPR029479">
    <property type="entry name" value="Nitroreductase"/>
</dbReference>
<dbReference type="RefSeq" id="WP_377604087.1">
    <property type="nucleotide sequence ID" value="NZ_JBHUME010000009.1"/>
</dbReference>